<keyword evidence="2" id="KW-1185">Reference proteome</keyword>
<gene>
    <name evidence="1" type="ORF">Thiowin_04504</name>
</gene>
<dbReference type="PANTHER" id="PTHR35586">
    <property type="entry name" value="SLL1691 PROTEIN"/>
    <property type="match status" value="1"/>
</dbReference>
<reference evidence="1 2" key="1">
    <citation type="journal article" date="2023" name="Microorganisms">
        <title>Thiorhodovibrio frisius and Trv. litoralis spp. nov., Two Novel Members from a Clade of Fastidious Purple Sulfur Bacteria That Exhibit Unique Red-Shifted Light-Harvesting Capabilities.</title>
        <authorList>
            <person name="Methner A."/>
            <person name="Kuzyk S.B."/>
            <person name="Petersen J."/>
            <person name="Bauer S."/>
            <person name="Brinkmann H."/>
            <person name="Sichau K."/>
            <person name="Wanner G."/>
            <person name="Wolf J."/>
            <person name="Neumann-Schaal M."/>
            <person name="Henke P."/>
            <person name="Tank M."/>
            <person name="Sproer C."/>
            <person name="Bunk B."/>
            <person name="Overmann J."/>
        </authorList>
    </citation>
    <scope>NUCLEOTIDE SEQUENCE [LARGE SCALE GENOMIC DNA]</scope>
    <source>
        <strain evidence="1 2">DSM 6702</strain>
    </source>
</reference>
<dbReference type="PANTHER" id="PTHR35586:SF1">
    <property type="entry name" value="SLL1691 PROTEIN"/>
    <property type="match status" value="1"/>
</dbReference>
<dbReference type="RefSeq" id="WP_328985134.1">
    <property type="nucleotide sequence ID" value="NZ_CP121472.1"/>
</dbReference>
<accession>A0ABZ0SEB9</accession>
<dbReference type="EMBL" id="CP121472">
    <property type="protein sequence ID" value="WPL19386.1"/>
    <property type="molecule type" value="Genomic_DNA"/>
</dbReference>
<evidence type="ECO:0008006" key="3">
    <source>
        <dbReference type="Google" id="ProtNLM"/>
    </source>
</evidence>
<protein>
    <recommendedName>
        <fullName evidence="3">Transposase</fullName>
    </recommendedName>
</protein>
<evidence type="ECO:0000313" key="1">
    <source>
        <dbReference type="EMBL" id="WPL19386.1"/>
    </source>
</evidence>
<name>A0ABZ0SEB9_9GAMM</name>
<sequence>MSGFAERFIQQGLAQVLEEGRQEGRKEGEATILLHMLTKFGQQSDAIRQRVQAANAETLLRWSARVLTGDGLDAVYTEFEG</sequence>
<proteinExistence type="predicted"/>
<evidence type="ECO:0000313" key="2">
    <source>
        <dbReference type="Proteomes" id="UP001432180"/>
    </source>
</evidence>
<organism evidence="1 2">
    <name type="scientific">Thiorhodovibrio winogradskyi</name>
    <dbReference type="NCBI Taxonomy" id="77007"/>
    <lineage>
        <taxon>Bacteria</taxon>
        <taxon>Pseudomonadati</taxon>
        <taxon>Pseudomonadota</taxon>
        <taxon>Gammaproteobacteria</taxon>
        <taxon>Chromatiales</taxon>
        <taxon>Chromatiaceae</taxon>
        <taxon>Thiorhodovibrio</taxon>
    </lineage>
</organism>
<dbReference type="Proteomes" id="UP001432180">
    <property type="component" value="Chromosome"/>
</dbReference>